<comment type="function">
    <text evidence="1 13">Transfers the gamma-phosphate of ATP to the 4'-position of a tetraacyldisaccharide 1-phosphate intermediate (termed DS-1-P) to form tetraacyldisaccharide 1,4'-bis-phosphate (lipid IVA).</text>
</comment>
<organism evidence="15 16">
    <name type="scientific">Candidatus Ghiorseimicrobium undicola</name>
    <dbReference type="NCBI Taxonomy" id="1974746"/>
    <lineage>
        <taxon>Bacteria</taxon>
        <taxon>Pseudomonadati</taxon>
        <taxon>Candidatus Omnitrophota</taxon>
        <taxon>Candidatus Ghiorseimicrobium</taxon>
    </lineage>
</organism>
<gene>
    <name evidence="13 15" type="primary">lpxK</name>
    <name evidence="15" type="ORF">COV72_05340</name>
</gene>
<evidence type="ECO:0000256" key="8">
    <source>
        <dbReference type="ARBA" id="ARBA00022741"/>
    </source>
</evidence>
<keyword evidence="8 13" id="KW-0547">Nucleotide-binding</keyword>
<dbReference type="AlphaFoldDB" id="A0A2H0LXF5"/>
<dbReference type="GO" id="GO:0005524">
    <property type="term" value="F:ATP binding"/>
    <property type="evidence" value="ECO:0007669"/>
    <property type="project" value="UniProtKB-UniRule"/>
</dbReference>
<evidence type="ECO:0000256" key="13">
    <source>
        <dbReference type="HAMAP-Rule" id="MF_00409"/>
    </source>
</evidence>
<dbReference type="PANTHER" id="PTHR42724:SF1">
    <property type="entry name" value="TETRAACYLDISACCHARIDE 4'-KINASE, MITOCHONDRIAL-RELATED"/>
    <property type="match status" value="1"/>
</dbReference>
<keyword evidence="7 13" id="KW-0808">Transferase</keyword>
<dbReference type="EMBL" id="PCWA01000075">
    <property type="protein sequence ID" value="PIQ89066.1"/>
    <property type="molecule type" value="Genomic_DNA"/>
</dbReference>
<dbReference type="Proteomes" id="UP000229641">
    <property type="component" value="Unassembled WGS sequence"/>
</dbReference>
<comment type="catalytic activity">
    <reaction evidence="13">
        <text>a lipid A disaccharide + ATP = a lipid IVA + ADP + H(+)</text>
        <dbReference type="Rhea" id="RHEA:67840"/>
        <dbReference type="ChEBI" id="CHEBI:15378"/>
        <dbReference type="ChEBI" id="CHEBI:30616"/>
        <dbReference type="ChEBI" id="CHEBI:176343"/>
        <dbReference type="ChEBI" id="CHEBI:176425"/>
        <dbReference type="ChEBI" id="CHEBI:456216"/>
        <dbReference type="EC" id="2.7.1.130"/>
    </reaction>
</comment>
<evidence type="ECO:0000256" key="10">
    <source>
        <dbReference type="ARBA" id="ARBA00022840"/>
    </source>
</evidence>
<feature type="transmembrane region" description="Helical" evidence="14">
    <location>
        <begin position="25"/>
        <end position="47"/>
    </location>
</feature>
<comment type="caution">
    <text evidence="15">The sequence shown here is derived from an EMBL/GenBank/DDBJ whole genome shotgun (WGS) entry which is preliminary data.</text>
</comment>
<dbReference type="Pfam" id="PF02606">
    <property type="entry name" value="LpxK"/>
    <property type="match status" value="1"/>
</dbReference>
<comment type="pathway">
    <text evidence="2 13">Glycolipid biosynthesis; lipid IV(A) biosynthesis; lipid IV(A) from (3R)-3-hydroxytetradecanoyl-[acyl-carrier-protein] and UDP-N-acetyl-alpha-D-glucosamine: step 6/6.</text>
</comment>
<keyword evidence="14" id="KW-1133">Transmembrane helix</keyword>
<dbReference type="UniPathway" id="UPA00359">
    <property type="reaction ID" value="UER00482"/>
</dbReference>
<dbReference type="NCBIfam" id="TIGR00682">
    <property type="entry name" value="lpxK"/>
    <property type="match status" value="1"/>
</dbReference>
<evidence type="ECO:0000256" key="2">
    <source>
        <dbReference type="ARBA" id="ARBA00004870"/>
    </source>
</evidence>
<evidence type="ECO:0000256" key="6">
    <source>
        <dbReference type="ARBA" id="ARBA00022556"/>
    </source>
</evidence>
<sequence length="362" mass="40887">MMLEKLKEYIHSLAQDKRIGALESFLKAILLFLSFFYFFGILLTRFVHNLKITAPKKAACKVISIGNITLGGTGKTPFVIMLAKHLIRRGHKVAVLIRGYRRKSGNLRCQSENADTMGDEGYLLSKELGLPVLVGADRIRNMQEAVNKYNADVVILDDGFQHWKLKRDLDIVLVNALNPFGNERLIPRGVLREPVSSLKRADVVVITKSNLLGSYGALGLQIKAVSRNSLLINSEHRPINFMDLESAVFELSFVQGKEVCLLSAIADPFSFEKMVLDLGAKIKLKFEFEDHHRWSGKDMDKITGQCLKNGLNLIITTEKDAVKMSRFDRSLNLQILILKIEVEIKEKKDEFFSLIDRALKQA</sequence>
<keyword evidence="11 13" id="KW-0443">Lipid metabolism</keyword>
<evidence type="ECO:0000256" key="12">
    <source>
        <dbReference type="ARBA" id="ARBA00029757"/>
    </source>
</evidence>
<evidence type="ECO:0000256" key="7">
    <source>
        <dbReference type="ARBA" id="ARBA00022679"/>
    </source>
</evidence>
<keyword evidence="14" id="KW-0472">Membrane</keyword>
<name>A0A2H0LXF5_9BACT</name>
<dbReference type="GO" id="GO:0009029">
    <property type="term" value="F:lipid-A 4'-kinase activity"/>
    <property type="evidence" value="ECO:0007669"/>
    <property type="project" value="UniProtKB-UniRule"/>
</dbReference>
<dbReference type="PANTHER" id="PTHR42724">
    <property type="entry name" value="TETRAACYLDISACCHARIDE 4'-KINASE"/>
    <property type="match status" value="1"/>
</dbReference>
<dbReference type="InterPro" id="IPR003758">
    <property type="entry name" value="LpxK"/>
</dbReference>
<dbReference type="GO" id="GO:0005886">
    <property type="term" value="C:plasma membrane"/>
    <property type="evidence" value="ECO:0007669"/>
    <property type="project" value="TreeGrafter"/>
</dbReference>
<evidence type="ECO:0000256" key="11">
    <source>
        <dbReference type="ARBA" id="ARBA00023098"/>
    </source>
</evidence>
<protein>
    <recommendedName>
        <fullName evidence="4 13">Tetraacyldisaccharide 4'-kinase</fullName>
        <ecNumber evidence="3 13">2.7.1.130</ecNumber>
    </recommendedName>
    <alternativeName>
        <fullName evidence="12 13">Lipid A 4'-kinase</fullName>
    </alternativeName>
</protein>
<evidence type="ECO:0000313" key="15">
    <source>
        <dbReference type="EMBL" id="PIQ89066.1"/>
    </source>
</evidence>
<evidence type="ECO:0000256" key="9">
    <source>
        <dbReference type="ARBA" id="ARBA00022777"/>
    </source>
</evidence>
<reference evidence="15 16" key="1">
    <citation type="submission" date="2017-09" db="EMBL/GenBank/DDBJ databases">
        <title>Depth-based differentiation of microbial function through sediment-hosted aquifers and enrichment of novel symbionts in the deep terrestrial subsurface.</title>
        <authorList>
            <person name="Probst A.J."/>
            <person name="Ladd B."/>
            <person name="Jarett J.K."/>
            <person name="Geller-Mcgrath D.E."/>
            <person name="Sieber C.M."/>
            <person name="Emerson J.B."/>
            <person name="Anantharaman K."/>
            <person name="Thomas B.C."/>
            <person name="Malmstrom R."/>
            <person name="Stieglmeier M."/>
            <person name="Klingl A."/>
            <person name="Woyke T."/>
            <person name="Ryan C.M."/>
            <person name="Banfield J.F."/>
        </authorList>
    </citation>
    <scope>NUCLEOTIDE SEQUENCE [LARGE SCALE GENOMIC DNA]</scope>
    <source>
        <strain evidence="15">CG11_big_fil_rev_8_21_14_0_20_42_13</strain>
    </source>
</reference>
<dbReference type="InterPro" id="IPR027417">
    <property type="entry name" value="P-loop_NTPase"/>
</dbReference>
<comment type="similarity">
    <text evidence="13">Belongs to the LpxK family.</text>
</comment>
<keyword evidence="5 13" id="KW-0444">Lipid biosynthesis</keyword>
<keyword evidence="10 13" id="KW-0067">ATP-binding</keyword>
<dbReference type="SUPFAM" id="SSF52540">
    <property type="entry name" value="P-loop containing nucleoside triphosphate hydrolases"/>
    <property type="match status" value="1"/>
</dbReference>
<evidence type="ECO:0000313" key="16">
    <source>
        <dbReference type="Proteomes" id="UP000229641"/>
    </source>
</evidence>
<evidence type="ECO:0000256" key="14">
    <source>
        <dbReference type="SAM" id="Phobius"/>
    </source>
</evidence>
<dbReference type="GO" id="GO:0009244">
    <property type="term" value="P:lipopolysaccharide core region biosynthetic process"/>
    <property type="evidence" value="ECO:0007669"/>
    <property type="project" value="TreeGrafter"/>
</dbReference>
<proteinExistence type="inferred from homology"/>
<evidence type="ECO:0000256" key="3">
    <source>
        <dbReference type="ARBA" id="ARBA00012071"/>
    </source>
</evidence>
<evidence type="ECO:0000256" key="1">
    <source>
        <dbReference type="ARBA" id="ARBA00002274"/>
    </source>
</evidence>
<evidence type="ECO:0000256" key="4">
    <source>
        <dbReference type="ARBA" id="ARBA00016436"/>
    </source>
</evidence>
<dbReference type="EC" id="2.7.1.130" evidence="3 13"/>
<keyword evidence="14" id="KW-0812">Transmembrane</keyword>
<evidence type="ECO:0000256" key="5">
    <source>
        <dbReference type="ARBA" id="ARBA00022516"/>
    </source>
</evidence>
<keyword evidence="6 13" id="KW-0441">Lipid A biosynthesis</keyword>
<dbReference type="HAMAP" id="MF_00409">
    <property type="entry name" value="LpxK"/>
    <property type="match status" value="1"/>
</dbReference>
<accession>A0A2H0LXF5</accession>
<dbReference type="GO" id="GO:0009245">
    <property type="term" value="P:lipid A biosynthetic process"/>
    <property type="evidence" value="ECO:0007669"/>
    <property type="project" value="UniProtKB-UniRule"/>
</dbReference>
<feature type="binding site" evidence="13">
    <location>
        <begin position="69"/>
        <end position="76"/>
    </location>
    <ligand>
        <name>ATP</name>
        <dbReference type="ChEBI" id="CHEBI:30616"/>
    </ligand>
</feature>
<keyword evidence="9 13" id="KW-0418">Kinase</keyword>